<dbReference type="Ensembl" id="ENSGMOT00000010202.2">
    <property type="protein sequence ID" value="ENSGMOP00000009934.2"/>
    <property type="gene ID" value="ENSGMOG00000022861.1"/>
</dbReference>
<feature type="region of interest" description="Disordered" evidence="6">
    <location>
        <begin position="179"/>
        <end position="429"/>
    </location>
</feature>
<feature type="compositionally biased region" description="Acidic residues" evidence="6">
    <location>
        <begin position="196"/>
        <end position="212"/>
    </location>
</feature>
<dbReference type="GO" id="GO:0017124">
    <property type="term" value="F:SH3 domain binding"/>
    <property type="evidence" value="ECO:0007669"/>
    <property type="project" value="UniProtKB-KW"/>
</dbReference>
<dbReference type="OrthoDB" id="10254483at2759"/>
<dbReference type="InterPro" id="IPR011993">
    <property type="entry name" value="PH-like_dom_sf"/>
</dbReference>
<keyword evidence="2" id="KW-0727">SH2 domain</keyword>
<evidence type="ECO:0000256" key="1">
    <source>
        <dbReference type="ARBA" id="ARBA00022553"/>
    </source>
</evidence>
<evidence type="ECO:0000256" key="5">
    <source>
        <dbReference type="ARBA" id="ARBA00070257"/>
    </source>
</evidence>
<dbReference type="GeneTree" id="ENSGT00390000002216"/>
<name>A0A8C5C3W7_GADMO</name>
<feature type="compositionally biased region" description="Basic and acidic residues" evidence="6">
    <location>
        <begin position="186"/>
        <end position="195"/>
    </location>
</feature>
<evidence type="ECO:0000256" key="4">
    <source>
        <dbReference type="ARBA" id="ARBA00056733"/>
    </source>
</evidence>
<accession>A0A8C4Z992</accession>
<dbReference type="PRINTS" id="PR01217">
    <property type="entry name" value="PRICHEXTENSN"/>
</dbReference>
<evidence type="ECO:0000256" key="2">
    <source>
        <dbReference type="ARBA" id="ARBA00022999"/>
    </source>
</evidence>
<keyword evidence="3" id="KW-0729">SH3-binding</keyword>
<feature type="region of interest" description="Disordered" evidence="6">
    <location>
        <begin position="444"/>
        <end position="534"/>
    </location>
</feature>
<dbReference type="FunFam" id="2.30.29.30:FF:000147">
    <property type="entry name" value="SH3 domain-binding protein 2 isoform X2"/>
    <property type="match status" value="1"/>
</dbReference>
<feature type="compositionally biased region" description="Pro residues" evidence="6">
    <location>
        <begin position="266"/>
        <end position="292"/>
    </location>
</feature>
<protein>
    <recommendedName>
        <fullName evidence="5">SH3 domain-binding protein 2</fullName>
    </recommendedName>
</protein>
<sequence>MSTVSVRKKSLVSRSHSRMCVQKQIDRTSMASLEMCWPAPMRAIGAQNLLTMPGGVSTCGYLHKKGGSQFSLMKWPLRYIILHKGCVYYFKSSTSAAPQGAFSLNGYNRVMRAAEETTSNNVFPFKIVHFSKKHRIWLFSAASEEERRKWMKSLRKEIDHYNDRRESLITFETDSDDESFYGSIERPMDIKHSEDHTEDDYMEEDEDDDEEDYVKPDSSPTSTVVDSRSFAGRPNVPPPAYPPPPVPAPPRSLTSDPSYRFSKGPTLPPPVPPPNKLSPSFPPRKTPPPFLPPSILKDPGRKGAPSSSLAPPLPPPPSTKRLLLGRGLVLPEQRPSEVRKTPPAIGKLLEHCMLNDPPALKSPRGLPGNQGKLSPPPLPPPIPAPCPPSSHPARPAPPTHPPQPRTGQGPASPKPPPAPPNLAIPPIPPTTPIWTPSTPIWTPTTPTRTPITPTWTPITPTRSPTPTWTPTTITRTTTMPTRAPTMPSVAENATQRESPDGQSFRTSVDEMPETGRRKSGLIQRGEDSDDDYENVQLPDSVFIDTTETSSVEKLFKETSSAPHDGLYGIRNSGTKTNKVLVVWDVSVGKARNYRLFEEDKRVFLDIDVTFLSLEALVEHYHTHPLPHHGSLCLQTPYGDSHPR</sequence>
<reference evidence="8" key="1">
    <citation type="submission" date="2025-05" db="UniProtKB">
        <authorList>
            <consortium name="Ensembl"/>
        </authorList>
    </citation>
    <scope>IDENTIFICATION</scope>
</reference>
<dbReference type="SMART" id="SM00252">
    <property type="entry name" value="SH2"/>
    <property type="match status" value="1"/>
</dbReference>
<proteinExistence type="predicted"/>
<dbReference type="Pfam" id="PF00169">
    <property type="entry name" value="PH"/>
    <property type="match status" value="1"/>
</dbReference>
<evidence type="ECO:0000256" key="3">
    <source>
        <dbReference type="ARBA" id="ARBA00023036"/>
    </source>
</evidence>
<dbReference type="PANTHER" id="PTHR15126">
    <property type="entry name" value="SH3-BINDING"/>
    <property type="match status" value="1"/>
</dbReference>
<comment type="function">
    <text evidence="4">Binds differentially to the SH3 domains of certain proteins of signal transduction pathways. Binds to phosphatidylinositols; linking the hemopoietic tyrosine kinase fes to the cytoplasmic membrane in a phosphorylation dependent mechanism.</text>
</comment>
<organism evidence="8 9">
    <name type="scientific">Gadus morhua</name>
    <name type="common">Atlantic cod</name>
    <dbReference type="NCBI Taxonomy" id="8049"/>
    <lineage>
        <taxon>Eukaryota</taxon>
        <taxon>Metazoa</taxon>
        <taxon>Chordata</taxon>
        <taxon>Craniata</taxon>
        <taxon>Vertebrata</taxon>
        <taxon>Euteleostomi</taxon>
        <taxon>Actinopterygii</taxon>
        <taxon>Neopterygii</taxon>
        <taxon>Teleostei</taxon>
        <taxon>Neoteleostei</taxon>
        <taxon>Acanthomorphata</taxon>
        <taxon>Zeiogadaria</taxon>
        <taxon>Gadariae</taxon>
        <taxon>Gadiformes</taxon>
        <taxon>Gadoidei</taxon>
        <taxon>Gadidae</taxon>
        <taxon>Gadus</taxon>
    </lineage>
</organism>
<dbReference type="SUPFAM" id="SSF55550">
    <property type="entry name" value="SH2 domain"/>
    <property type="match status" value="1"/>
</dbReference>
<dbReference type="PANTHER" id="PTHR15126:SF4">
    <property type="entry name" value="SH3 DOMAIN-BINDING PROTEIN 2"/>
    <property type="match status" value="1"/>
</dbReference>
<feature type="compositionally biased region" description="Pro residues" evidence="6">
    <location>
        <begin position="412"/>
        <end position="429"/>
    </location>
</feature>
<keyword evidence="9" id="KW-1185">Reference proteome</keyword>
<dbReference type="SMART" id="SM00233">
    <property type="entry name" value="PH"/>
    <property type="match status" value="1"/>
</dbReference>
<feature type="compositionally biased region" description="Pro residues" evidence="6">
    <location>
        <begin position="235"/>
        <end position="250"/>
    </location>
</feature>
<feature type="domain" description="PH" evidence="7">
    <location>
        <begin position="55"/>
        <end position="159"/>
    </location>
</feature>
<dbReference type="InterPro" id="IPR035848">
    <property type="entry name" value="SH3BP2"/>
</dbReference>
<accession>A0A8C5C3W7</accession>
<dbReference type="Gene3D" id="2.30.29.30">
    <property type="entry name" value="Pleckstrin-homology domain (PH domain)/Phosphotyrosine-binding domain (PTB)"/>
    <property type="match status" value="1"/>
</dbReference>
<dbReference type="CTD" id="6452"/>
<dbReference type="GeneID" id="115532611"/>
<feature type="compositionally biased region" description="Pro residues" evidence="6">
    <location>
        <begin position="374"/>
        <end position="404"/>
    </location>
</feature>
<dbReference type="Gene3D" id="3.30.505.10">
    <property type="entry name" value="SH2 domain"/>
    <property type="match status" value="1"/>
</dbReference>
<dbReference type="CDD" id="cd13308">
    <property type="entry name" value="PH_3BP2"/>
    <property type="match status" value="1"/>
</dbReference>
<feature type="compositionally biased region" description="Polar residues" evidence="6">
    <location>
        <begin position="491"/>
        <end position="506"/>
    </location>
</feature>
<evidence type="ECO:0000256" key="6">
    <source>
        <dbReference type="SAM" id="MobiDB-lite"/>
    </source>
</evidence>
<dbReference type="KEGG" id="gmh:115532611"/>
<dbReference type="InterPro" id="IPR036860">
    <property type="entry name" value="SH2_dom_sf"/>
</dbReference>
<gene>
    <name evidence="8" type="primary">sh3bp2</name>
</gene>
<feature type="compositionally biased region" description="Low complexity" evidence="6">
    <location>
        <begin position="444"/>
        <end position="488"/>
    </location>
</feature>
<keyword evidence="1" id="KW-0597">Phosphoprotein</keyword>
<dbReference type="InterPro" id="IPR001849">
    <property type="entry name" value="PH_domain"/>
</dbReference>
<evidence type="ECO:0000259" key="7">
    <source>
        <dbReference type="PROSITE" id="PS50003"/>
    </source>
</evidence>
<dbReference type="RefSeq" id="XP_030198344.1">
    <property type="nucleotide sequence ID" value="XM_030342484.1"/>
</dbReference>
<evidence type="ECO:0000313" key="8">
    <source>
        <dbReference type="Ensembl" id="ENSGMOP00000056293.1"/>
    </source>
</evidence>
<dbReference type="AlphaFoldDB" id="A0A8C5C3W7"/>
<dbReference type="PROSITE" id="PS50003">
    <property type="entry name" value="PH_DOMAIN"/>
    <property type="match status" value="1"/>
</dbReference>
<dbReference type="Proteomes" id="UP000694546">
    <property type="component" value="Chromosome 19"/>
</dbReference>
<dbReference type="Ensembl" id="ENSGMOT00000045437.1">
    <property type="protein sequence ID" value="ENSGMOP00000056293.1"/>
    <property type="gene ID" value="ENSGMOG00000022861.1"/>
</dbReference>
<dbReference type="SUPFAM" id="SSF50729">
    <property type="entry name" value="PH domain-like"/>
    <property type="match status" value="1"/>
</dbReference>
<evidence type="ECO:0000313" key="9">
    <source>
        <dbReference type="Proteomes" id="UP000694546"/>
    </source>
</evidence>
<dbReference type="InterPro" id="IPR000980">
    <property type="entry name" value="SH2"/>
</dbReference>
<dbReference type="FunFam" id="3.30.505.10:FF:000043">
    <property type="entry name" value="SH3 domain binding protein 2"/>
    <property type="match status" value="1"/>
</dbReference>
<dbReference type="GO" id="GO:0007165">
    <property type="term" value="P:signal transduction"/>
    <property type="evidence" value="ECO:0007669"/>
    <property type="project" value="InterPro"/>
</dbReference>